<evidence type="ECO:0000313" key="1">
    <source>
        <dbReference type="EMBL" id="OAH98228.1"/>
    </source>
</evidence>
<accession>A0A177M068</accession>
<reference evidence="1 2" key="1">
    <citation type="submission" date="2016-03" db="EMBL/GenBank/DDBJ databases">
        <authorList>
            <person name="Ploux O."/>
        </authorList>
    </citation>
    <scope>NUCLEOTIDE SEQUENCE [LARGE SCALE GENOMIC DNA]</scope>
    <source>
        <strain evidence="1 2">R-45371</strain>
    </source>
</reference>
<dbReference type="AlphaFoldDB" id="A0A177M068"/>
<protein>
    <submittedName>
        <fullName evidence="1">Uncharacterized protein</fullName>
    </submittedName>
</protein>
<sequence length="151" mass="17788">MQNFEQVKDIIEYTKIIHARLRKIYDSLNENARPEREKMLLDYLIEQQIHLEEMLANFEVSNQHAVLDSWMQFTPNVDIHQLIDDQQPRSEITFDAIVQLADSYSQALVSFYREAANESELPKVRMIFENLADMAIQGNRQQNRATLFEAI</sequence>
<evidence type="ECO:0000313" key="2">
    <source>
        <dbReference type="Proteomes" id="UP000077763"/>
    </source>
</evidence>
<name>A0A177M068_METMH</name>
<dbReference type="EMBL" id="LUUH01000089">
    <property type="protein sequence ID" value="OAH98228.1"/>
    <property type="molecule type" value="Genomic_DNA"/>
</dbReference>
<comment type="caution">
    <text evidence="1">The sequence shown here is derived from an EMBL/GenBank/DDBJ whole genome shotgun (WGS) entry which is preliminary data.</text>
</comment>
<gene>
    <name evidence="1" type="ORF">A1353_21990</name>
</gene>
<dbReference type="RefSeq" id="WP_064038441.1">
    <property type="nucleotide sequence ID" value="NZ_LUUH01000089.1"/>
</dbReference>
<proteinExistence type="predicted"/>
<dbReference type="Proteomes" id="UP000077763">
    <property type="component" value="Unassembled WGS sequence"/>
</dbReference>
<organism evidence="1 2">
    <name type="scientific">Methylomonas methanica</name>
    <dbReference type="NCBI Taxonomy" id="421"/>
    <lineage>
        <taxon>Bacteria</taxon>
        <taxon>Pseudomonadati</taxon>
        <taxon>Pseudomonadota</taxon>
        <taxon>Gammaproteobacteria</taxon>
        <taxon>Methylococcales</taxon>
        <taxon>Methylococcaceae</taxon>
        <taxon>Methylomonas</taxon>
    </lineage>
</organism>